<feature type="region of interest" description="Disordered" evidence="7">
    <location>
        <begin position="806"/>
        <end position="838"/>
    </location>
</feature>
<dbReference type="PROSITE" id="PS50004">
    <property type="entry name" value="C2"/>
    <property type="match status" value="2"/>
</dbReference>
<proteinExistence type="predicted"/>
<dbReference type="Gene3D" id="2.60.40.150">
    <property type="entry name" value="C2 domain"/>
    <property type="match status" value="3"/>
</dbReference>
<organism evidence="10">
    <name type="scientific">Noccaea caerulescens</name>
    <name type="common">Alpine penny-cress</name>
    <name type="synonym">Thlaspi caerulescens</name>
    <dbReference type="NCBI Taxonomy" id="107243"/>
    <lineage>
        <taxon>Eukaryota</taxon>
        <taxon>Viridiplantae</taxon>
        <taxon>Streptophyta</taxon>
        <taxon>Embryophyta</taxon>
        <taxon>Tracheophyta</taxon>
        <taxon>Spermatophyta</taxon>
        <taxon>Magnoliopsida</taxon>
        <taxon>eudicotyledons</taxon>
        <taxon>Gunneridae</taxon>
        <taxon>Pentapetalae</taxon>
        <taxon>rosids</taxon>
        <taxon>malvids</taxon>
        <taxon>Brassicales</taxon>
        <taxon>Brassicaceae</taxon>
        <taxon>Coluteocarpeae</taxon>
        <taxon>Noccaea</taxon>
    </lineage>
</organism>
<gene>
    <name evidence="10" type="ORF">GA_TR8322_c0_g1_i1_g.26965</name>
</gene>
<evidence type="ECO:0000256" key="7">
    <source>
        <dbReference type="SAM" id="MobiDB-lite"/>
    </source>
</evidence>
<evidence type="ECO:0000256" key="2">
    <source>
        <dbReference type="ARBA" id="ARBA00022448"/>
    </source>
</evidence>
<evidence type="ECO:0000256" key="1">
    <source>
        <dbReference type="ARBA" id="ARBA00004370"/>
    </source>
</evidence>
<dbReference type="PANTHER" id="PTHR47264">
    <property type="entry name" value="OS01G0128800 PROTEIN"/>
    <property type="match status" value="1"/>
</dbReference>
<evidence type="ECO:0000256" key="6">
    <source>
        <dbReference type="SAM" id="Coils"/>
    </source>
</evidence>
<dbReference type="GO" id="GO:0008289">
    <property type="term" value="F:lipid binding"/>
    <property type="evidence" value="ECO:0007669"/>
    <property type="project" value="UniProtKB-KW"/>
</dbReference>
<dbReference type="InterPro" id="IPR000008">
    <property type="entry name" value="C2_dom"/>
</dbReference>
<dbReference type="SUPFAM" id="SSF49562">
    <property type="entry name" value="C2 domain (Calcium/lipid-binding domain, CaLB)"/>
    <property type="match status" value="2"/>
</dbReference>
<dbReference type="CDD" id="cd21669">
    <property type="entry name" value="SMP_SF"/>
    <property type="match status" value="1"/>
</dbReference>
<dbReference type="GO" id="GO:0006869">
    <property type="term" value="P:lipid transport"/>
    <property type="evidence" value="ECO:0007669"/>
    <property type="project" value="UniProtKB-KW"/>
</dbReference>
<dbReference type="InterPro" id="IPR035892">
    <property type="entry name" value="C2_domain_sf"/>
</dbReference>
<keyword evidence="6" id="KW-0175">Coiled coil</keyword>
<keyword evidence="2" id="KW-0813">Transport</keyword>
<dbReference type="SMART" id="SM00239">
    <property type="entry name" value="C2"/>
    <property type="match status" value="3"/>
</dbReference>
<reference evidence="10" key="1">
    <citation type="submission" date="2016-07" db="EMBL/GenBank/DDBJ databases">
        <title>De novo transcriptome assembly of four accessions of the metal hyperaccumulator plant Noccaea caerulescens.</title>
        <authorList>
            <person name="Blande D."/>
            <person name="Halimaa P."/>
            <person name="Tervahauta A.I."/>
            <person name="Aarts M.G."/>
            <person name="Karenlampi S.O."/>
        </authorList>
    </citation>
    <scope>NUCLEOTIDE SEQUENCE</scope>
</reference>
<dbReference type="EMBL" id="GEVI01018442">
    <property type="protein sequence ID" value="JAU13878.1"/>
    <property type="molecule type" value="Transcribed_RNA"/>
</dbReference>
<keyword evidence="4" id="KW-0446">Lipid-binding</keyword>
<feature type="domain" description="SMP-LTD" evidence="9">
    <location>
        <begin position="91"/>
        <end position="280"/>
    </location>
</feature>
<feature type="compositionally biased region" description="Low complexity" evidence="7">
    <location>
        <begin position="309"/>
        <end position="330"/>
    </location>
</feature>
<evidence type="ECO:0000313" key="10">
    <source>
        <dbReference type="EMBL" id="JAU13878.1"/>
    </source>
</evidence>
<protein>
    <submittedName>
        <fullName evidence="10">C2 domain-containing protein</fullName>
    </submittedName>
</protein>
<evidence type="ECO:0000256" key="5">
    <source>
        <dbReference type="ARBA" id="ARBA00023136"/>
    </source>
</evidence>
<feature type="domain" description="C2" evidence="8">
    <location>
        <begin position="590"/>
        <end position="704"/>
    </location>
</feature>
<comment type="subcellular location">
    <subcellularLocation>
        <location evidence="1">Membrane</location>
    </subcellularLocation>
</comment>
<evidence type="ECO:0000259" key="8">
    <source>
        <dbReference type="PROSITE" id="PS50004"/>
    </source>
</evidence>
<dbReference type="CDD" id="cd00030">
    <property type="entry name" value="C2"/>
    <property type="match status" value="1"/>
</dbReference>
<keyword evidence="5" id="KW-0472">Membrane</keyword>
<dbReference type="Pfam" id="PF00168">
    <property type="entry name" value="C2"/>
    <property type="match status" value="3"/>
</dbReference>
<evidence type="ECO:0000256" key="4">
    <source>
        <dbReference type="ARBA" id="ARBA00023121"/>
    </source>
</evidence>
<accession>A0A1J3D4M9</accession>
<dbReference type="AlphaFoldDB" id="A0A1J3D4M9"/>
<feature type="domain" description="C2" evidence="8">
    <location>
        <begin position="470"/>
        <end position="581"/>
    </location>
</feature>
<name>A0A1J3D4M9_NOCCA</name>
<dbReference type="PANTHER" id="PTHR47264:SF3">
    <property type="entry name" value="SYNAPTOTAGMIN-5 ISOFORM X1"/>
    <property type="match status" value="1"/>
</dbReference>
<evidence type="ECO:0000256" key="3">
    <source>
        <dbReference type="ARBA" id="ARBA00023055"/>
    </source>
</evidence>
<dbReference type="GO" id="GO:0016020">
    <property type="term" value="C:membrane"/>
    <property type="evidence" value="ECO:0007669"/>
    <property type="project" value="UniProtKB-SubCell"/>
</dbReference>
<sequence length="838" mass="93578">MGRRIKRKGLINTEAVREFLNHLVAERHSLLLLVPLVLAFWAIERWVFPFSNWVPLVVAVWASLQYGSYQRAILAEDLTRKWKQNVFNASMTTPLEHCQWLNKLLSEIWLNYLNKKLSLRFASMVEKRLRQRKSRLIENIQLLEFSLGSCPPLLGLHGTCWSQSGEQKIMRLDFNWDATDLSILLQAKLSKPFNRTARIVVNSLCIKGDLLIRPTLEGRAMLYSFVSNPEVRIGVAFGGGGGQSLPATELPGVSSWLVKILTETLNKKMVEPRRGCFSLPATDFHKTVVGGIIYVTVVSGSNLHRSVLRGSPSRSSDVGDSSTGNSSSSSSRDKPVQTFVEVELEQLSRRTEMRSGPDPSYQSTFNMILHDNTGTLKFNLYENNPGSVRYDSLASCEVKMKYVNDDSTIFWAFGSDNGVIAKHAEFCGQEIEMVVPFEGVSSGELTVRLLLKEWHFSDGSHSLNSGNSSSLHSLDASSSNLFSKTGRKIIITVLTGKNLVSNKTGKCDASVKLQYGKTIQKTVNAIECVWNQKFEFEELAGEEYLKVKCYREEMLGTENIGTATLSLQGINNSEMHIWVPLEDVSSGEIELLIEAVSPEYNEADSSKGLIELVLVEARDLVAADLRGTSDPYVRVQYGEKKQRTKVIYKTLQPKWNQTMEFPDNGSSLELHVKDHNTLLPTSSIGSCVVEYQRLKPNETADKWIPLQGVTRGEIRVRVTRKVTEMPRRASADSGSPFNKALLLSNQMKQVMIKFQNLIDDGDLEGLGEALGELESLEDEQEEYLVQLQREQTLLINKIKDLGKEILNSSPVQAPSHSPSRSGSGSGTGSNTRRLPATM</sequence>
<evidence type="ECO:0000259" key="9">
    <source>
        <dbReference type="PROSITE" id="PS51847"/>
    </source>
</evidence>
<dbReference type="PROSITE" id="PS51847">
    <property type="entry name" value="SMP"/>
    <property type="match status" value="1"/>
</dbReference>
<feature type="region of interest" description="Disordered" evidence="7">
    <location>
        <begin position="306"/>
        <end position="336"/>
    </location>
</feature>
<keyword evidence="3" id="KW-0445">Lipid transport</keyword>
<dbReference type="InterPro" id="IPR031468">
    <property type="entry name" value="SMP_LBD"/>
</dbReference>
<feature type="coiled-coil region" evidence="6">
    <location>
        <begin position="766"/>
        <end position="804"/>
    </location>
</feature>